<dbReference type="GO" id="GO:0032259">
    <property type="term" value="P:methylation"/>
    <property type="evidence" value="ECO:0007669"/>
    <property type="project" value="InterPro"/>
</dbReference>
<name>A0A6J7CZP3_9ZZZZ</name>
<feature type="domain" description="RNA-binding S4" evidence="3">
    <location>
        <begin position="4"/>
        <end position="69"/>
    </location>
</feature>
<dbReference type="Gene3D" id="3.40.50.150">
    <property type="entry name" value="Vaccinia Virus protein VP39"/>
    <property type="match status" value="1"/>
</dbReference>
<dbReference type="InterPro" id="IPR002877">
    <property type="entry name" value="RNA_MeTrfase_FtsJ_dom"/>
</dbReference>
<dbReference type="InterPro" id="IPR004538">
    <property type="entry name" value="Hemolysin_A/TlyA"/>
</dbReference>
<gene>
    <name evidence="4" type="ORF">UFOPK3402_00336</name>
</gene>
<protein>
    <submittedName>
        <fullName evidence="4">Unannotated protein</fullName>
    </submittedName>
</protein>
<dbReference type="Pfam" id="PF01728">
    <property type="entry name" value="FtsJ"/>
    <property type="match status" value="1"/>
</dbReference>
<dbReference type="InterPro" id="IPR036986">
    <property type="entry name" value="S4_RNA-bd_sf"/>
</dbReference>
<dbReference type="SMART" id="SM00363">
    <property type="entry name" value="S4"/>
    <property type="match status" value="1"/>
</dbReference>
<evidence type="ECO:0000256" key="2">
    <source>
        <dbReference type="ARBA" id="ARBA00029460"/>
    </source>
</evidence>
<organism evidence="4">
    <name type="scientific">freshwater metagenome</name>
    <dbReference type="NCBI Taxonomy" id="449393"/>
    <lineage>
        <taxon>unclassified sequences</taxon>
        <taxon>metagenomes</taxon>
        <taxon>ecological metagenomes</taxon>
    </lineage>
</organism>
<proteinExistence type="inferred from homology"/>
<dbReference type="GO" id="GO:0008168">
    <property type="term" value="F:methyltransferase activity"/>
    <property type="evidence" value="ECO:0007669"/>
    <property type="project" value="InterPro"/>
</dbReference>
<dbReference type="PIRSF" id="PIRSF005578">
    <property type="entry name" value="TlyA"/>
    <property type="match status" value="1"/>
</dbReference>
<dbReference type="PANTHER" id="PTHR32319:SF0">
    <property type="entry name" value="BACTERIAL HEMOLYSIN-LIKE PROTEIN"/>
    <property type="match status" value="1"/>
</dbReference>
<evidence type="ECO:0000256" key="1">
    <source>
        <dbReference type="ARBA" id="ARBA00022884"/>
    </source>
</evidence>
<dbReference type="Pfam" id="PF01479">
    <property type="entry name" value="S4"/>
    <property type="match status" value="1"/>
</dbReference>
<dbReference type="InterPro" id="IPR029063">
    <property type="entry name" value="SAM-dependent_MTases_sf"/>
</dbReference>
<comment type="similarity">
    <text evidence="2">Belongs to the TlyA family.</text>
</comment>
<evidence type="ECO:0000313" key="4">
    <source>
        <dbReference type="EMBL" id="CAB4863516.1"/>
    </source>
</evidence>
<dbReference type="Gene3D" id="3.10.290.10">
    <property type="entry name" value="RNA-binding S4 domain"/>
    <property type="match status" value="1"/>
</dbReference>
<dbReference type="CDD" id="cd00165">
    <property type="entry name" value="S4"/>
    <property type="match status" value="1"/>
</dbReference>
<dbReference type="AlphaFoldDB" id="A0A6J7CZP3"/>
<keyword evidence="1" id="KW-0694">RNA-binding</keyword>
<dbReference type="PANTHER" id="PTHR32319">
    <property type="entry name" value="BACTERIAL HEMOLYSIN-LIKE PROTEIN"/>
    <property type="match status" value="1"/>
</dbReference>
<dbReference type="NCBIfam" id="TIGR00478">
    <property type="entry name" value="tly"/>
    <property type="match status" value="1"/>
</dbReference>
<dbReference type="InterPro" id="IPR002942">
    <property type="entry name" value="S4_RNA-bd"/>
</dbReference>
<dbReference type="EMBL" id="CAFBLS010000026">
    <property type="protein sequence ID" value="CAB4863516.1"/>
    <property type="molecule type" value="Genomic_DNA"/>
</dbReference>
<dbReference type="InterPro" id="IPR047048">
    <property type="entry name" value="TlyA"/>
</dbReference>
<dbReference type="PROSITE" id="PS50889">
    <property type="entry name" value="S4"/>
    <property type="match status" value="1"/>
</dbReference>
<reference evidence="4" key="1">
    <citation type="submission" date="2020-05" db="EMBL/GenBank/DDBJ databases">
        <authorList>
            <person name="Chiriac C."/>
            <person name="Salcher M."/>
            <person name="Ghai R."/>
            <person name="Kavagutti S V."/>
        </authorList>
    </citation>
    <scope>NUCLEOTIDE SEQUENCE</scope>
</reference>
<dbReference type="SUPFAM" id="SSF53335">
    <property type="entry name" value="S-adenosyl-L-methionine-dependent methyltransferases"/>
    <property type="match status" value="1"/>
</dbReference>
<sequence length="266" mass="28062">MTRRRLDAELTRRGLARSRDQAQELIAAGAVHVRGVAATKAATQVETSSAITVENAGHGYVSRGALKLIGALDAFEGLLVDGRDALDAGASTGGFTQVLLERGVSRVLCVDVGYGQLAWVLREDPRVTVRERTNVRTMSAADVPFLASVVVADLSFISLKVVLPALLASTAPVCDYVLMVKPQFEAGRDRVGDGVIRDPEIRFSTVESVALHAVALGLTIRGVEASPLPGPSGNVEYFLWMDRGREGGGVASVGEAILRAVSEGPT</sequence>
<dbReference type="CDD" id="cd02440">
    <property type="entry name" value="AdoMet_MTases"/>
    <property type="match status" value="1"/>
</dbReference>
<dbReference type="GO" id="GO:0003723">
    <property type="term" value="F:RNA binding"/>
    <property type="evidence" value="ECO:0007669"/>
    <property type="project" value="UniProtKB-KW"/>
</dbReference>
<dbReference type="SUPFAM" id="SSF55174">
    <property type="entry name" value="Alpha-L RNA-binding motif"/>
    <property type="match status" value="1"/>
</dbReference>
<evidence type="ECO:0000259" key="3">
    <source>
        <dbReference type="SMART" id="SM00363"/>
    </source>
</evidence>
<accession>A0A6J7CZP3</accession>